<dbReference type="EMBL" id="CP003614">
    <property type="protein sequence ID" value="AFZ07434.1"/>
    <property type="molecule type" value="Genomic_DNA"/>
</dbReference>
<reference evidence="2 3" key="1">
    <citation type="submission" date="2012-05" db="EMBL/GenBank/DDBJ databases">
        <title>Finished chromosome of genome of Oscillatoria sp. PCC 7112.</title>
        <authorList>
            <consortium name="US DOE Joint Genome Institute"/>
            <person name="Gugger M."/>
            <person name="Coursin T."/>
            <person name="Rippka R."/>
            <person name="Tandeau De Marsac N."/>
            <person name="Huntemann M."/>
            <person name="Wei C.-L."/>
            <person name="Han J."/>
            <person name="Detter J.C."/>
            <person name="Han C."/>
            <person name="Tapia R."/>
            <person name="Davenport K."/>
            <person name="Daligault H."/>
            <person name="Erkkila T."/>
            <person name="Gu W."/>
            <person name="Munk A.C.C."/>
            <person name="Teshima H."/>
            <person name="Xu Y."/>
            <person name="Chain P."/>
            <person name="Chen A."/>
            <person name="Krypides N."/>
            <person name="Mavromatis K."/>
            <person name="Markowitz V."/>
            <person name="Szeto E."/>
            <person name="Ivanova N."/>
            <person name="Mikhailova N."/>
            <person name="Ovchinnikova G."/>
            <person name="Pagani I."/>
            <person name="Pati A."/>
            <person name="Goodwin L."/>
            <person name="Peters L."/>
            <person name="Pitluck S."/>
            <person name="Woyke T."/>
            <person name="Kerfeld C."/>
        </authorList>
    </citation>
    <scope>NUCLEOTIDE SEQUENCE [LARGE SCALE GENOMIC DNA]</scope>
    <source>
        <strain evidence="2 3">PCC 7112</strain>
    </source>
</reference>
<protein>
    <submittedName>
        <fullName evidence="2">Uncharacterized protein</fullName>
    </submittedName>
</protein>
<sequence length="87" mass="9413">MSATEPQTVNHGRAKTKKSKFRARAVTGAGSVALSQRLVTDGLATDGEKLFCSDIFGRISVLWRKMDLAARSNSDLLPISGKLVEIH</sequence>
<feature type="region of interest" description="Disordered" evidence="1">
    <location>
        <begin position="1"/>
        <end position="20"/>
    </location>
</feature>
<dbReference type="STRING" id="179408.Osc7112_3039"/>
<gene>
    <name evidence="2" type="ORF">Osc7112_3039</name>
</gene>
<accession>K9VIT8</accession>
<feature type="compositionally biased region" description="Polar residues" evidence="1">
    <location>
        <begin position="1"/>
        <end position="10"/>
    </location>
</feature>
<dbReference type="KEGG" id="oni:Osc7112_3039"/>
<organism evidence="2 3">
    <name type="scientific">Phormidium nigroviride PCC 7112</name>
    <dbReference type="NCBI Taxonomy" id="179408"/>
    <lineage>
        <taxon>Bacteria</taxon>
        <taxon>Bacillati</taxon>
        <taxon>Cyanobacteriota</taxon>
        <taxon>Cyanophyceae</taxon>
        <taxon>Oscillatoriophycideae</taxon>
        <taxon>Oscillatoriales</taxon>
        <taxon>Oscillatoriaceae</taxon>
        <taxon>Phormidium</taxon>
    </lineage>
</organism>
<keyword evidence="3" id="KW-1185">Reference proteome</keyword>
<dbReference type="AlphaFoldDB" id="K9VIT8"/>
<dbReference type="HOGENOM" id="CLU_2480368_0_0_3"/>
<evidence type="ECO:0000313" key="3">
    <source>
        <dbReference type="Proteomes" id="UP000010478"/>
    </source>
</evidence>
<proteinExistence type="predicted"/>
<dbReference type="Proteomes" id="UP000010478">
    <property type="component" value="Chromosome"/>
</dbReference>
<evidence type="ECO:0000313" key="2">
    <source>
        <dbReference type="EMBL" id="AFZ07434.1"/>
    </source>
</evidence>
<name>K9VIT8_9CYAN</name>
<evidence type="ECO:0000256" key="1">
    <source>
        <dbReference type="SAM" id="MobiDB-lite"/>
    </source>
</evidence>